<evidence type="ECO:0000256" key="1">
    <source>
        <dbReference type="ARBA" id="ARBA00023125"/>
    </source>
</evidence>
<keyword evidence="1" id="KW-0238">DNA-binding</keyword>
<dbReference type="InterPro" id="IPR000571">
    <property type="entry name" value="Znf_CCCH"/>
</dbReference>
<keyword evidence="2" id="KW-0863">Zinc-finger</keyword>
<evidence type="ECO:0000259" key="4">
    <source>
        <dbReference type="PROSITE" id="PS50103"/>
    </source>
</evidence>
<dbReference type="EMBL" id="VOIH02000005">
    <property type="protein sequence ID" value="KAF3446751.1"/>
    <property type="molecule type" value="Genomic_DNA"/>
</dbReference>
<feature type="zinc finger region" description="C3H1-type" evidence="2">
    <location>
        <begin position="399"/>
        <end position="427"/>
    </location>
</feature>
<sequence length="453" mass="48703">MRGLPKSKRVSWASDVNLCQVRLFLSEDSPSQVGLDSQDHLQAKTSWLSHSTGTGSDDVLPPGFEGAHPANQLLTKLSQIPKVKWIRPPLIMVNITWQVVAGEDSKEVEIQNQREMRVLEAVYPRPSAIPPNPSDLADAEDSHRDDEQIPSIPITPIEDEDAAADTIYQPVSTSSQSFQQPPGIPSLSQHGVLNVANPLASERPSAGMVVNAEPDVAAAASAAFTAIMNSNEQGSLIDQELLIKILSNPKMIEKLVTDYGGAASATQNSPISRSSPVAVALPDPPAGGAAHVNRTQSSTPLSVSLPSGPLYTQPNGAGIGPHPPNPRHPPPLPQAIPISSQPSVGAPPPPAKDINYYKSLIQQHGGDTHPQYGNRHGHQQSSVTNQESVNSYKSRDSKPKIMRPCMYFNSPRGCRHGANCAYQHDASFQPRGNNNLPDVQSAKRMKMDREISS</sequence>
<evidence type="ECO:0000313" key="6">
    <source>
        <dbReference type="Proteomes" id="UP000796880"/>
    </source>
</evidence>
<organism evidence="5 6">
    <name type="scientific">Rhamnella rubrinervis</name>
    <dbReference type="NCBI Taxonomy" id="2594499"/>
    <lineage>
        <taxon>Eukaryota</taxon>
        <taxon>Viridiplantae</taxon>
        <taxon>Streptophyta</taxon>
        <taxon>Embryophyta</taxon>
        <taxon>Tracheophyta</taxon>
        <taxon>Spermatophyta</taxon>
        <taxon>Magnoliopsida</taxon>
        <taxon>eudicotyledons</taxon>
        <taxon>Gunneridae</taxon>
        <taxon>Pentapetalae</taxon>
        <taxon>rosids</taxon>
        <taxon>fabids</taxon>
        <taxon>Rosales</taxon>
        <taxon>Rhamnaceae</taxon>
        <taxon>rhamnoid group</taxon>
        <taxon>Rhamneae</taxon>
        <taxon>Rhamnella</taxon>
    </lineage>
</organism>
<reference evidence="5" key="1">
    <citation type="submission" date="2020-03" db="EMBL/GenBank/DDBJ databases">
        <title>A high-quality chromosome-level genome assembly of a woody plant with both climbing and erect habits, Rhamnella rubrinervis.</title>
        <authorList>
            <person name="Lu Z."/>
            <person name="Yang Y."/>
            <person name="Zhu X."/>
            <person name="Sun Y."/>
        </authorList>
    </citation>
    <scope>NUCLEOTIDE SEQUENCE</scope>
    <source>
        <strain evidence="5">BYM</strain>
        <tissue evidence="5">Leaf</tissue>
    </source>
</reference>
<dbReference type="PANTHER" id="PTHR33400:SF2">
    <property type="entry name" value="ZINC FINGER CCCH DOMAIN-CONTAINING PROTEIN 6"/>
    <property type="match status" value="1"/>
</dbReference>
<feature type="domain" description="C3H1-type" evidence="4">
    <location>
        <begin position="399"/>
        <end position="427"/>
    </location>
</feature>
<accession>A0A8K0MI30</accession>
<evidence type="ECO:0000256" key="3">
    <source>
        <dbReference type="SAM" id="MobiDB-lite"/>
    </source>
</evidence>
<dbReference type="PANTHER" id="PTHR33400">
    <property type="entry name" value="ZINC FINGER CCCH DOMAIN-CONTAINING PROTEIN 6-RELATED"/>
    <property type="match status" value="1"/>
</dbReference>
<proteinExistence type="predicted"/>
<keyword evidence="2" id="KW-0862">Zinc</keyword>
<feature type="compositionally biased region" description="Polar residues" evidence="3">
    <location>
        <begin position="293"/>
        <end position="315"/>
    </location>
</feature>
<dbReference type="AlphaFoldDB" id="A0A8K0MI30"/>
<feature type="region of interest" description="Disordered" evidence="3">
    <location>
        <begin position="425"/>
        <end position="453"/>
    </location>
</feature>
<protein>
    <recommendedName>
        <fullName evidence="4">C3H1-type domain-containing protein</fullName>
    </recommendedName>
</protein>
<keyword evidence="6" id="KW-1185">Reference proteome</keyword>
<feature type="compositionally biased region" description="Pro residues" evidence="3">
    <location>
        <begin position="321"/>
        <end position="334"/>
    </location>
</feature>
<dbReference type="PROSITE" id="PS50103">
    <property type="entry name" value="ZF_C3H1"/>
    <property type="match status" value="1"/>
</dbReference>
<dbReference type="OrthoDB" id="1928519at2759"/>
<name>A0A8K0MI30_9ROSA</name>
<feature type="compositionally biased region" description="Polar residues" evidence="3">
    <location>
        <begin position="379"/>
        <end position="392"/>
    </location>
</feature>
<evidence type="ECO:0000256" key="2">
    <source>
        <dbReference type="PROSITE-ProRule" id="PRU00723"/>
    </source>
</evidence>
<evidence type="ECO:0000313" key="5">
    <source>
        <dbReference type="EMBL" id="KAF3446751.1"/>
    </source>
</evidence>
<dbReference type="Proteomes" id="UP000796880">
    <property type="component" value="Unassembled WGS sequence"/>
</dbReference>
<feature type="region of interest" description="Disordered" evidence="3">
    <location>
        <begin position="125"/>
        <end position="160"/>
    </location>
</feature>
<dbReference type="GO" id="GO:0008270">
    <property type="term" value="F:zinc ion binding"/>
    <property type="evidence" value="ECO:0007669"/>
    <property type="project" value="UniProtKB-KW"/>
</dbReference>
<gene>
    <name evidence="5" type="ORF">FNV43_RR11931</name>
</gene>
<feature type="region of interest" description="Disordered" evidence="3">
    <location>
        <begin position="263"/>
        <end position="397"/>
    </location>
</feature>
<feature type="compositionally biased region" description="Polar residues" evidence="3">
    <location>
        <begin position="264"/>
        <end position="275"/>
    </location>
</feature>
<keyword evidence="2" id="KW-0479">Metal-binding</keyword>
<comment type="caution">
    <text evidence="5">The sequence shown here is derived from an EMBL/GenBank/DDBJ whole genome shotgun (WGS) entry which is preliminary data.</text>
</comment>
<dbReference type="GO" id="GO:0003677">
    <property type="term" value="F:DNA binding"/>
    <property type="evidence" value="ECO:0007669"/>
    <property type="project" value="UniProtKB-KW"/>
</dbReference>